<gene>
    <name evidence="2" type="ORF">NEMVEDRAFT_v1g201348</name>
</gene>
<protein>
    <submittedName>
        <fullName evidence="2">Uncharacterized protein</fullName>
    </submittedName>
</protein>
<organism evidence="2 3">
    <name type="scientific">Nematostella vectensis</name>
    <name type="common">Starlet sea anemone</name>
    <dbReference type="NCBI Taxonomy" id="45351"/>
    <lineage>
        <taxon>Eukaryota</taxon>
        <taxon>Metazoa</taxon>
        <taxon>Cnidaria</taxon>
        <taxon>Anthozoa</taxon>
        <taxon>Hexacorallia</taxon>
        <taxon>Actiniaria</taxon>
        <taxon>Edwardsiidae</taxon>
        <taxon>Nematostella</taxon>
    </lineage>
</organism>
<dbReference type="AlphaFoldDB" id="A7RS76"/>
<feature type="compositionally biased region" description="Acidic residues" evidence="1">
    <location>
        <begin position="81"/>
        <end position="90"/>
    </location>
</feature>
<dbReference type="GO" id="GO:0003711">
    <property type="term" value="F:transcription elongation factor activity"/>
    <property type="evidence" value="ECO:0007669"/>
    <property type="project" value="InterPro"/>
</dbReference>
<name>A7RS76_NEMVE</name>
<evidence type="ECO:0000313" key="2">
    <source>
        <dbReference type="EMBL" id="EDO45695.1"/>
    </source>
</evidence>
<reference evidence="2 3" key="1">
    <citation type="journal article" date="2007" name="Science">
        <title>Sea anemone genome reveals ancestral eumetazoan gene repertoire and genomic organization.</title>
        <authorList>
            <person name="Putnam N.H."/>
            <person name="Srivastava M."/>
            <person name="Hellsten U."/>
            <person name="Dirks B."/>
            <person name="Chapman J."/>
            <person name="Salamov A."/>
            <person name="Terry A."/>
            <person name="Shapiro H."/>
            <person name="Lindquist E."/>
            <person name="Kapitonov V.V."/>
            <person name="Jurka J."/>
            <person name="Genikhovich G."/>
            <person name="Grigoriev I.V."/>
            <person name="Lucas S.M."/>
            <person name="Steele R.E."/>
            <person name="Finnerty J.R."/>
            <person name="Technau U."/>
            <person name="Martindale M.Q."/>
            <person name="Rokhsar D.S."/>
        </authorList>
    </citation>
    <scope>NUCLEOTIDE SEQUENCE [LARGE SCALE GENOMIC DNA]</scope>
    <source>
        <strain evidence="3">CH2 X CH6</strain>
    </source>
</reference>
<dbReference type="InParanoid" id="A7RS76"/>
<proteinExistence type="predicted"/>
<dbReference type="InterPro" id="IPR051375">
    <property type="entry name" value="Tuftelin_GRINL1A/MYZAP/CCD68"/>
</dbReference>
<dbReference type="PANTHER" id="PTHR23171">
    <property type="entry name" value="GDOWN1"/>
    <property type="match status" value="1"/>
</dbReference>
<dbReference type="HOGENOM" id="CLU_1176663_0_0_1"/>
<keyword evidence="3" id="KW-1185">Reference proteome</keyword>
<evidence type="ECO:0000256" key="1">
    <source>
        <dbReference type="SAM" id="MobiDB-lite"/>
    </source>
</evidence>
<dbReference type="EMBL" id="DS469533">
    <property type="protein sequence ID" value="EDO45695.1"/>
    <property type="molecule type" value="Genomic_DNA"/>
</dbReference>
<dbReference type="Pfam" id="PF15328">
    <property type="entry name" value="GCOM2"/>
    <property type="match status" value="1"/>
</dbReference>
<feature type="compositionally biased region" description="Polar residues" evidence="1">
    <location>
        <begin position="110"/>
        <end position="120"/>
    </location>
</feature>
<feature type="compositionally biased region" description="Basic and acidic residues" evidence="1">
    <location>
        <begin position="121"/>
        <end position="132"/>
    </location>
</feature>
<dbReference type="GO" id="GO:0005634">
    <property type="term" value="C:nucleus"/>
    <property type="evidence" value="ECO:0007669"/>
    <property type="project" value="InterPro"/>
</dbReference>
<dbReference type="GO" id="GO:0006368">
    <property type="term" value="P:transcription elongation by RNA polymerase II"/>
    <property type="evidence" value="ECO:0007669"/>
    <property type="project" value="InterPro"/>
</dbReference>
<dbReference type="InterPro" id="IPR026213">
    <property type="entry name" value="GRINL1"/>
</dbReference>
<accession>A7RS76</accession>
<dbReference type="OMA" id="DIRMGEY"/>
<feature type="region of interest" description="Disordered" evidence="1">
    <location>
        <begin position="77"/>
        <end position="132"/>
    </location>
</feature>
<evidence type="ECO:0000313" key="3">
    <source>
        <dbReference type="Proteomes" id="UP000001593"/>
    </source>
</evidence>
<dbReference type="Proteomes" id="UP000001593">
    <property type="component" value="Unassembled WGS sequence"/>
</dbReference>
<dbReference type="PANTHER" id="PTHR23171:SF13">
    <property type="entry name" value="DNA-DIRECTED RNA POLYMERASE II SUBUNIT GRINL1A"/>
    <property type="match status" value="1"/>
</dbReference>
<sequence>MAARSKRFAALVRMRKMTRNSLNIKGRFVQSLPDKGAKINNLVDKLKGLLASKQEMEDLSCKFDAIRVSVSLGDHVKESEMDSDDDDDENLGCSEDSKMTTTVVKRDETSSMASSCSKVTQSEEKPAKPKSSWDYDSAVTHSCFYKCERAKSLPIEESVQLQQEQTKHHQELVAAHAAIRLQEQLKNAEKSSSSLPKFSSRESQYKYRDVNEDKVYLQNWEPFGDSHSESGSDRED</sequence>